<evidence type="ECO:0000313" key="5">
    <source>
        <dbReference type="EMBL" id="SFP42926.1"/>
    </source>
</evidence>
<dbReference type="Gene3D" id="2.40.50.1020">
    <property type="entry name" value="LytTr DNA-binding domain"/>
    <property type="match status" value="1"/>
</dbReference>
<dbReference type="InterPro" id="IPR001789">
    <property type="entry name" value="Sig_transdc_resp-reg_receiver"/>
</dbReference>
<dbReference type="InterPro" id="IPR039420">
    <property type="entry name" value="WalR-like"/>
</dbReference>
<dbReference type="AlphaFoldDB" id="A0A1I5QAR0"/>
<dbReference type="OrthoDB" id="1646880at2"/>
<dbReference type="GO" id="GO:0000976">
    <property type="term" value="F:transcription cis-regulatory region binding"/>
    <property type="evidence" value="ECO:0007669"/>
    <property type="project" value="TreeGrafter"/>
</dbReference>
<gene>
    <name evidence="5" type="ORF">SAMN04515674_10383</name>
</gene>
<feature type="domain" description="HTH LytTR-type" evidence="4">
    <location>
        <begin position="161"/>
        <end position="230"/>
    </location>
</feature>
<dbReference type="RefSeq" id="WP_092013916.1">
    <property type="nucleotide sequence ID" value="NZ_FOXH01000003.1"/>
</dbReference>
<name>A0A1I5QAR0_9BACT</name>
<evidence type="ECO:0000259" key="3">
    <source>
        <dbReference type="PROSITE" id="PS50110"/>
    </source>
</evidence>
<dbReference type="EMBL" id="FOXH01000003">
    <property type="protein sequence ID" value="SFP42926.1"/>
    <property type="molecule type" value="Genomic_DNA"/>
</dbReference>
<dbReference type="Pfam" id="PF00072">
    <property type="entry name" value="Response_reg"/>
    <property type="match status" value="1"/>
</dbReference>
<dbReference type="PROSITE" id="PS50930">
    <property type="entry name" value="HTH_LYTTR"/>
    <property type="match status" value="1"/>
</dbReference>
<dbReference type="SMART" id="SM00850">
    <property type="entry name" value="LytTR"/>
    <property type="match status" value="1"/>
</dbReference>
<dbReference type="Pfam" id="PF04397">
    <property type="entry name" value="LytTR"/>
    <property type="match status" value="1"/>
</dbReference>
<dbReference type="GO" id="GO:0006355">
    <property type="term" value="P:regulation of DNA-templated transcription"/>
    <property type="evidence" value="ECO:0007669"/>
    <property type="project" value="TreeGrafter"/>
</dbReference>
<evidence type="ECO:0000256" key="2">
    <source>
        <dbReference type="PROSITE-ProRule" id="PRU00169"/>
    </source>
</evidence>
<protein>
    <submittedName>
        <fullName evidence="5">DNA-binding response regulator, LytR/AlgR family</fullName>
    </submittedName>
</protein>
<dbReference type="PROSITE" id="PS50110">
    <property type="entry name" value="RESPONSE_REGULATORY"/>
    <property type="match status" value="1"/>
</dbReference>
<dbReference type="STRING" id="1079859.SAMN04515674_10383"/>
<dbReference type="Gene3D" id="3.40.50.2300">
    <property type="match status" value="1"/>
</dbReference>
<accession>A0A1I5QAR0</accession>
<evidence type="ECO:0000313" key="6">
    <source>
        <dbReference type="Proteomes" id="UP000199306"/>
    </source>
</evidence>
<keyword evidence="6" id="KW-1185">Reference proteome</keyword>
<dbReference type="Proteomes" id="UP000199306">
    <property type="component" value="Unassembled WGS sequence"/>
</dbReference>
<evidence type="ECO:0000256" key="1">
    <source>
        <dbReference type="ARBA" id="ARBA00023125"/>
    </source>
</evidence>
<dbReference type="InterPro" id="IPR007492">
    <property type="entry name" value="LytTR_DNA-bd_dom"/>
</dbReference>
<proteinExistence type="predicted"/>
<dbReference type="GO" id="GO:0032993">
    <property type="term" value="C:protein-DNA complex"/>
    <property type="evidence" value="ECO:0007669"/>
    <property type="project" value="TreeGrafter"/>
</dbReference>
<reference evidence="5 6" key="1">
    <citation type="submission" date="2016-10" db="EMBL/GenBank/DDBJ databases">
        <authorList>
            <person name="de Groot N.N."/>
        </authorList>
    </citation>
    <scope>NUCLEOTIDE SEQUENCE [LARGE SCALE GENOMIC DNA]</scope>
    <source>
        <strain evidence="6">E92,LMG 26720,CCM 7988</strain>
    </source>
</reference>
<keyword evidence="1 5" id="KW-0238">DNA-binding</keyword>
<feature type="domain" description="Response regulatory" evidence="3">
    <location>
        <begin position="8"/>
        <end position="123"/>
    </location>
</feature>
<dbReference type="GO" id="GO:0005829">
    <property type="term" value="C:cytosol"/>
    <property type="evidence" value="ECO:0007669"/>
    <property type="project" value="TreeGrafter"/>
</dbReference>
<organism evidence="5 6">
    <name type="scientific">Pseudarcicella hirudinis</name>
    <dbReference type="NCBI Taxonomy" id="1079859"/>
    <lineage>
        <taxon>Bacteria</taxon>
        <taxon>Pseudomonadati</taxon>
        <taxon>Bacteroidota</taxon>
        <taxon>Cytophagia</taxon>
        <taxon>Cytophagales</taxon>
        <taxon>Flectobacillaceae</taxon>
        <taxon>Pseudarcicella</taxon>
    </lineage>
</organism>
<dbReference type="SUPFAM" id="SSF52172">
    <property type="entry name" value="CheY-like"/>
    <property type="match status" value="1"/>
</dbReference>
<dbReference type="PANTHER" id="PTHR48111:SF17">
    <property type="entry name" value="TRANSCRIPTIONAL REGULATORY PROTEIN YPDB"/>
    <property type="match status" value="1"/>
</dbReference>
<dbReference type="SMART" id="SM00448">
    <property type="entry name" value="REC"/>
    <property type="match status" value="1"/>
</dbReference>
<keyword evidence="2" id="KW-0597">Phosphoprotein</keyword>
<dbReference type="PANTHER" id="PTHR48111">
    <property type="entry name" value="REGULATOR OF RPOS"/>
    <property type="match status" value="1"/>
</dbReference>
<evidence type="ECO:0000259" key="4">
    <source>
        <dbReference type="PROSITE" id="PS50930"/>
    </source>
</evidence>
<dbReference type="GO" id="GO:0000156">
    <property type="term" value="F:phosphorelay response regulator activity"/>
    <property type="evidence" value="ECO:0007669"/>
    <property type="project" value="TreeGrafter"/>
</dbReference>
<dbReference type="CDD" id="cd17534">
    <property type="entry name" value="REC_DC-like"/>
    <property type="match status" value="1"/>
</dbReference>
<feature type="modified residue" description="4-aspartylphosphate" evidence="2">
    <location>
        <position position="58"/>
    </location>
</feature>
<sequence length="260" mass="29867">MNFPNYINILIVEDEALVGLDLSTRLEHEGYKIVGVTDEGQEALSLFKENPVDLLLLDININGEWDGIETAQKISEIRQTPIIYITAQTDNATIERAKHTFPAAYLTKPFTTDNLKIAIELAINNFARKKSSPETAKAATERDSNSPSNNRETILQIDDYIFIKQNYQFTKVKLIDILYLETDNNHVSIITTSKKFTLRLTLNSVLERIHYDKLVRTHRSFAVNLDQIESFNEHEVLIGKHSVPIGRNYKEEFLTFFDFL</sequence>
<dbReference type="InterPro" id="IPR011006">
    <property type="entry name" value="CheY-like_superfamily"/>
</dbReference>